<dbReference type="PROSITE" id="PS51272">
    <property type="entry name" value="SLH"/>
    <property type="match status" value="3"/>
</dbReference>
<evidence type="ECO:0000313" key="3">
    <source>
        <dbReference type="EMBL" id="TVY00319.1"/>
    </source>
</evidence>
<dbReference type="CDD" id="cd08547">
    <property type="entry name" value="Type_II_cohesin"/>
    <property type="match status" value="1"/>
</dbReference>
<comment type="caution">
    <text evidence="3">The sequence shown here is derived from an EMBL/GenBank/DDBJ whole genome shotgun (WGS) entry which is preliminary data.</text>
</comment>
<sequence>MKHKLFATLLALFIFILPVLPGGIQAAAEPTYTLSSTVSTLELNELNQEWTVTLTGVNVVNLYGFHSELEFDTSKLRFKGARALQGDGFPMSPSVAGNVVTYAYTKTGMNTPGQSGSFALASYTFEAIASGTASVKLSRLLPVIKVGSQTAPSQEIVGGNTVSVTVNQSSGTGGTPPPTPSGPPGSSDTPSNTNASPQSPGVSATKEGVQINTPAPTNSRTADGKEVAVVSIDLSSFSSAIQMLQSSGSEVKNISIVITGQGGAGKVEMPGTSLSDAGKAAPNAVVSVKYDTFTYSLPVQALDVPKLAQQLGSDIKDVKISVVIEKVSGSSAQQVNSSAEKSGLKLLSDAIDFGLVAEGNGKTVNVTDFGTTYISRSVELPAGIDIMKATGVIYNPTTGELTFVPTLFQTIDGKLVATIMRTGNSIYTVAQSSKTFADLQGHWAKDDVQLLASKLLINGRTEQTFVPEGQITRAEFATLLAKGLGLTEDKTARFKDVTSTDWYAGVVGAAAKAGLVDGLGDGSFAPNANITREQMAAMISRALSMAGKLKKADAKQLEAFTDREAISSWAKDAVAQAVEAGIMNGKSASVFDSSSNATRAEAAVVLKRMLQYAKFIN</sequence>
<evidence type="ECO:0000256" key="1">
    <source>
        <dbReference type="SAM" id="MobiDB-lite"/>
    </source>
</evidence>
<reference evidence="3 4" key="1">
    <citation type="submission" date="2019-07" db="EMBL/GenBank/DDBJ databases">
        <authorList>
            <person name="Kim J."/>
        </authorList>
    </citation>
    <scope>NUCLEOTIDE SEQUENCE [LARGE SCALE GENOMIC DNA]</scope>
    <source>
        <strain evidence="3 4">JC52</strain>
    </source>
</reference>
<dbReference type="OrthoDB" id="1723494at2"/>
<gene>
    <name evidence="3" type="ORF">FPZ49_33135</name>
</gene>
<dbReference type="GO" id="GO:0030246">
    <property type="term" value="F:carbohydrate binding"/>
    <property type="evidence" value="ECO:0007669"/>
    <property type="project" value="InterPro"/>
</dbReference>
<dbReference type="InterPro" id="IPR051465">
    <property type="entry name" value="Cell_Envelope_Struct_Comp"/>
</dbReference>
<dbReference type="InterPro" id="IPR001119">
    <property type="entry name" value="SLH_dom"/>
</dbReference>
<dbReference type="RefSeq" id="WP_144854645.1">
    <property type="nucleotide sequence ID" value="NZ_VNJI01000075.1"/>
</dbReference>
<dbReference type="Gene3D" id="2.60.40.680">
    <property type="match status" value="1"/>
</dbReference>
<keyword evidence="4" id="KW-1185">Reference proteome</keyword>
<organism evidence="3 4">
    <name type="scientific">Paenibacillus cremeus</name>
    <dbReference type="NCBI Taxonomy" id="2163881"/>
    <lineage>
        <taxon>Bacteria</taxon>
        <taxon>Bacillati</taxon>
        <taxon>Bacillota</taxon>
        <taxon>Bacilli</taxon>
        <taxon>Bacillales</taxon>
        <taxon>Paenibacillaceae</taxon>
        <taxon>Paenibacillus</taxon>
    </lineage>
</organism>
<evidence type="ECO:0000259" key="2">
    <source>
        <dbReference type="PROSITE" id="PS51272"/>
    </source>
</evidence>
<feature type="region of interest" description="Disordered" evidence="1">
    <location>
        <begin position="164"/>
        <end position="224"/>
    </location>
</feature>
<feature type="compositionally biased region" description="Polar residues" evidence="1">
    <location>
        <begin position="210"/>
        <end position="221"/>
    </location>
</feature>
<dbReference type="EMBL" id="VNJI01000075">
    <property type="protein sequence ID" value="TVY00319.1"/>
    <property type="molecule type" value="Genomic_DNA"/>
</dbReference>
<feature type="domain" description="SLH" evidence="2">
    <location>
        <begin position="490"/>
        <end position="553"/>
    </location>
</feature>
<name>A0A559JKC6_9BACL</name>
<feature type="compositionally biased region" description="Polar residues" evidence="1">
    <location>
        <begin position="192"/>
        <end position="202"/>
    </location>
</feature>
<dbReference type="InterPro" id="IPR008965">
    <property type="entry name" value="CBM2/CBM3_carb-bd_dom_sf"/>
</dbReference>
<dbReference type="Proteomes" id="UP000317036">
    <property type="component" value="Unassembled WGS sequence"/>
</dbReference>
<feature type="domain" description="SLH" evidence="2">
    <location>
        <begin position="557"/>
        <end position="617"/>
    </location>
</feature>
<protein>
    <recommendedName>
        <fullName evidence="2">SLH domain-containing protein</fullName>
    </recommendedName>
</protein>
<dbReference type="PANTHER" id="PTHR43308">
    <property type="entry name" value="OUTER MEMBRANE PROTEIN ALPHA-RELATED"/>
    <property type="match status" value="1"/>
</dbReference>
<dbReference type="SUPFAM" id="SSF49384">
    <property type="entry name" value="Carbohydrate-binding domain"/>
    <property type="match status" value="1"/>
</dbReference>
<evidence type="ECO:0000313" key="4">
    <source>
        <dbReference type="Proteomes" id="UP000317036"/>
    </source>
</evidence>
<dbReference type="PANTHER" id="PTHR43308:SF5">
    <property type="entry name" value="S-LAYER PROTEIN _ PEPTIDOGLYCAN ENDO-BETA-N-ACETYLGLUCOSAMINIDASE"/>
    <property type="match status" value="1"/>
</dbReference>
<dbReference type="AlphaFoldDB" id="A0A559JKC6"/>
<proteinExistence type="predicted"/>
<dbReference type="Pfam" id="PF00395">
    <property type="entry name" value="SLH"/>
    <property type="match status" value="3"/>
</dbReference>
<accession>A0A559JKC6</accession>
<feature type="domain" description="SLH" evidence="2">
    <location>
        <begin position="431"/>
        <end position="489"/>
    </location>
</feature>